<name>A0A318JTC4_9BURK</name>
<dbReference type="SUPFAM" id="SSF53807">
    <property type="entry name" value="Helical backbone' metal receptor"/>
    <property type="match status" value="1"/>
</dbReference>
<dbReference type="Proteomes" id="UP000247792">
    <property type="component" value="Unassembled WGS sequence"/>
</dbReference>
<evidence type="ECO:0000256" key="1">
    <source>
        <dbReference type="ARBA" id="ARBA00022729"/>
    </source>
</evidence>
<feature type="domain" description="Fe/B12 periplasmic-binding" evidence="3">
    <location>
        <begin position="48"/>
        <end position="299"/>
    </location>
</feature>
<dbReference type="PANTHER" id="PTHR30535:SF34">
    <property type="entry name" value="MOLYBDATE-BINDING PROTEIN MOLA"/>
    <property type="match status" value="1"/>
</dbReference>
<dbReference type="Gene3D" id="3.40.50.1980">
    <property type="entry name" value="Nitrogenase molybdenum iron protein domain"/>
    <property type="match status" value="2"/>
</dbReference>
<dbReference type="GO" id="GO:0071281">
    <property type="term" value="P:cellular response to iron ion"/>
    <property type="evidence" value="ECO:0007669"/>
    <property type="project" value="TreeGrafter"/>
</dbReference>
<dbReference type="CDD" id="cd01144">
    <property type="entry name" value="BtuF"/>
    <property type="match status" value="1"/>
</dbReference>
<evidence type="ECO:0000313" key="5">
    <source>
        <dbReference type="Proteomes" id="UP000247792"/>
    </source>
</evidence>
<reference evidence="4 5" key="1">
    <citation type="submission" date="2018-05" db="EMBL/GenBank/DDBJ databases">
        <title>Genomic Encyclopedia of Type Strains, Phase IV (KMG-IV): sequencing the most valuable type-strain genomes for metagenomic binning, comparative biology and taxonomic classification.</title>
        <authorList>
            <person name="Goeker M."/>
        </authorList>
    </citation>
    <scope>NUCLEOTIDE SEQUENCE [LARGE SCALE GENOMIC DNA]</scope>
    <source>
        <strain evidence="4 5">DSM 19792</strain>
    </source>
</reference>
<organism evidence="4 5">
    <name type="scientific">Undibacterium pigrum</name>
    <dbReference type="NCBI Taxonomy" id="401470"/>
    <lineage>
        <taxon>Bacteria</taxon>
        <taxon>Pseudomonadati</taxon>
        <taxon>Pseudomonadota</taxon>
        <taxon>Betaproteobacteria</taxon>
        <taxon>Burkholderiales</taxon>
        <taxon>Oxalobacteraceae</taxon>
        <taxon>Undibacterium</taxon>
    </lineage>
</organism>
<evidence type="ECO:0000256" key="2">
    <source>
        <dbReference type="SAM" id="SignalP"/>
    </source>
</evidence>
<protein>
    <submittedName>
        <fullName evidence="4">Iron complex transport system substrate-binding protein</fullName>
    </submittedName>
</protein>
<evidence type="ECO:0000313" key="4">
    <source>
        <dbReference type="EMBL" id="PXX47640.1"/>
    </source>
</evidence>
<dbReference type="InterPro" id="IPR054828">
    <property type="entry name" value="Vit_B12_bind_prot"/>
</dbReference>
<evidence type="ECO:0000259" key="3">
    <source>
        <dbReference type="PROSITE" id="PS50983"/>
    </source>
</evidence>
<proteinExistence type="predicted"/>
<dbReference type="PANTHER" id="PTHR30535">
    <property type="entry name" value="VITAMIN B12-BINDING PROTEIN"/>
    <property type="match status" value="1"/>
</dbReference>
<dbReference type="EMBL" id="QJKB01000001">
    <property type="protein sequence ID" value="PXX47640.1"/>
    <property type="molecule type" value="Genomic_DNA"/>
</dbReference>
<dbReference type="InterPro" id="IPR050902">
    <property type="entry name" value="ABC_Transporter_SBP"/>
</dbReference>
<dbReference type="OrthoDB" id="6495095at2"/>
<keyword evidence="5" id="KW-1185">Reference proteome</keyword>
<feature type="signal peptide" evidence="2">
    <location>
        <begin position="1"/>
        <end position="28"/>
    </location>
</feature>
<sequence>MRRFQLLTGSLAFAACLTGSLASSNSHAAITVLDDAQRPVTIDKPAQRIVSLAPHITEMLFEAGAANNIIAVTDYSDYPEAAKKLPSIGNIFALDLERLLSLKPDLVIVWGTGNAKILANKLRSNHITVFESEPHNFEMVATSIERLATLAGTDSTGKANARKFRQRLDNLRKTYQLPAGAAPVSVYYQMIRRPLMTINDTHMVSDSIRLCGGKNVFGQLKELSSTITNEAVLAANPDVILGSGENTDGMLDWKQYPILTAVKKNNFYAVKGDWLNRAGPRILDGTEALCKHLATARSK</sequence>
<dbReference type="NCBIfam" id="NF038402">
    <property type="entry name" value="TroA_like"/>
    <property type="match status" value="1"/>
</dbReference>
<keyword evidence="1 2" id="KW-0732">Signal</keyword>
<dbReference type="AlphaFoldDB" id="A0A318JTC4"/>
<dbReference type="RefSeq" id="WP_110253990.1">
    <property type="nucleotide sequence ID" value="NZ_QJKB01000001.1"/>
</dbReference>
<dbReference type="Pfam" id="PF01497">
    <property type="entry name" value="Peripla_BP_2"/>
    <property type="match status" value="1"/>
</dbReference>
<accession>A0A318JTC4</accession>
<dbReference type="PROSITE" id="PS51257">
    <property type="entry name" value="PROKAR_LIPOPROTEIN"/>
    <property type="match status" value="1"/>
</dbReference>
<comment type="caution">
    <text evidence="4">The sequence shown here is derived from an EMBL/GenBank/DDBJ whole genome shotgun (WGS) entry which is preliminary data.</text>
</comment>
<dbReference type="InterPro" id="IPR002491">
    <property type="entry name" value="ABC_transptr_periplasmic_BD"/>
</dbReference>
<gene>
    <name evidence="4" type="ORF">DFR42_1011229</name>
</gene>
<dbReference type="PROSITE" id="PS50983">
    <property type="entry name" value="FE_B12_PBP"/>
    <property type="match status" value="1"/>
</dbReference>
<feature type="chain" id="PRO_5016237381" evidence="2">
    <location>
        <begin position="29"/>
        <end position="299"/>
    </location>
</feature>